<evidence type="ECO:0000313" key="6">
    <source>
        <dbReference type="EMBL" id="CAL5218581.1"/>
    </source>
</evidence>
<dbReference type="CDD" id="cd08985">
    <property type="entry name" value="GH43_CtGH43-like"/>
    <property type="match status" value="1"/>
</dbReference>
<dbReference type="SUPFAM" id="SSF75005">
    <property type="entry name" value="Arabinanase/levansucrase/invertase"/>
    <property type="match status" value="1"/>
</dbReference>
<evidence type="ECO:0000256" key="2">
    <source>
        <dbReference type="ARBA" id="ARBA00022801"/>
    </source>
</evidence>
<name>A0ABP1FFJ4_9CHLO</name>
<dbReference type="Proteomes" id="UP001497392">
    <property type="component" value="Unassembled WGS sequence"/>
</dbReference>
<accession>A0ABP1FFJ4</accession>
<comment type="caution">
    <text evidence="6">The sequence shown here is derived from an EMBL/GenBank/DDBJ whole genome shotgun (WGS) entry which is preliminary data.</text>
</comment>
<evidence type="ECO:0000256" key="3">
    <source>
        <dbReference type="ARBA" id="ARBA00023295"/>
    </source>
</evidence>
<evidence type="ECO:0000256" key="5">
    <source>
        <dbReference type="SAM" id="MobiDB-lite"/>
    </source>
</evidence>
<comment type="similarity">
    <text evidence="1 4">Belongs to the glycosyl hydrolase 43 family.</text>
</comment>
<evidence type="ECO:0000256" key="1">
    <source>
        <dbReference type="ARBA" id="ARBA00009865"/>
    </source>
</evidence>
<feature type="compositionally biased region" description="Polar residues" evidence="5">
    <location>
        <begin position="339"/>
        <end position="348"/>
    </location>
</feature>
<keyword evidence="2 4" id="KW-0378">Hydrolase</keyword>
<dbReference type="PANTHER" id="PTHR22925:SF3">
    <property type="entry name" value="GLYCOSYL HYDROLASE FAMILY PROTEIN 43"/>
    <property type="match status" value="1"/>
</dbReference>
<dbReference type="InterPro" id="IPR006710">
    <property type="entry name" value="Glyco_hydro_43"/>
</dbReference>
<sequence length="437" mass="46904">MPGTLPLDDAGKEVQAHGGGLLKVKDTWYWFGESYKRPLLGDFLSEGVNLYSSTDLATWHYEGLVFNGTAQMTGMPVDPPYRIERPKILYNAAYGDFVMLFHADTPKFTFPTVGVARAKDITGPYEWVHVIHPDGLNSFDMGVWQEDDGSAYLVRSVNNEYVGISPLSPDYTTTTGLVSTAPRCEGPSIFKPSADSYFLMASHLTGWAPNPPLLYHAAATSVNGAVWRNTTTPASGDGANITYNSQSTFVFSLTFEDGTVMYIYMGDRWNFYGPGKVEKASYVWLPLLPRLDGRGYELVYAEKWSPSDYHERARIPVLYNNGSTAEGVSVGPAMPSAQGLGSQSSSVTEPAGAAAEVTPSKPPAGWQAFASRHNTTVQARVMTPTLAGNASSSSNASTAPAVPRNSVASAAASAAQISSTETMARKIADTLSVALSG</sequence>
<keyword evidence="3 4" id="KW-0326">Glycosidase</keyword>
<dbReference type="PANTHER" id="PTHR22925">
    <property type="entry name" value="GLYCOSYL HYDROLASE 43 FAMILY MEMBER"/>
    <property type="match status" value="1"/>
</dbReference>
<protein>
    <submittedName>
        <fullName evidence="6">G275 protein</fullName>
    </submittedName>
</protein>
<dbReference type="EMBL" id="CAXHTA020000001">
    <property type="protein sequence ID" value="CAL5218581.1"/>
    <property type="molecule type" value="Genomic_DNA"/>
</dbReference>
<keyword evidence="7" id="KW-1185">Reference proteome</keyword>
<dbReference type="InterPro" id="IPR023296">
    <property type="entry name" value="Glyco_hydro_beta-prop_sf"/>
</dbReference>
<organism evidence="6 7">
    <name type="scientific">Coccomyxa viridis</name>
    <dbReference type="NCBI Taxonomy" id="1274662"/>
    <lineage>
        <taxon>Eukaryota</taxon>
        <taxon>Viridiplantae</taxon>
        <taxon>Chlorophyta</taxon>
        <taxon>core chlorophytes</taxon>
        <taxon>Trebouxiophyceae</taxon>
        <taxon>Trebouxiophyceae incertae sedis</taxon>
        <taxon>Coccomyxaceae</taxon>
        <taxon>Coccomyxa</taxon>
    </lineage>
</organism>
<proteinExistence type="inferred from homology"/>
<dbReference type="Gene3D" id="2.115.10.20">
    <property type="entry name" value="Glycosyl hydrolase domain, family 43"/>
    <property type="match status" value="1"/>
</dbReference>
<evidence type="ECO:0000256" key="4">
    <source>
        <dbReference type="RuleBase" id="RU361187"/>
    </source>
</evidence>
<gene>
    <name evidence="6" type="primary">g275</name>
    <name evidence="6" type="ORF">VP750_LOCUS240</name>
</gene>
<reference evidence="6 7" key="1">
    <citation type="submission" date="2024-06" db="EMBL/GenBank/DDBJ databases">
        <authorList>
            <person name="Kraege A."/>
            <person name="Thomma B."/>
        </authorList>
    </citation>
    <scope>NUCLEOTIDE SEQUENCE [LARGE SCALE GENOMIC DNA]</scope>
</reference>
<evidence type="ECO:0000313" key="7">
    <source>
        <dbReference type="Proteomes" id="UP001497392"/>
    </source>
</evidence>
<dbReference type="Pfam" id="PF04616">
    <property type="entry name" value="Glyco_hydro_43"/>
    <property type="match status" value="1"/>
</dbReference>
<feature type="region of interest" description="Disordered" evidence="5">
    <location>
        <begin position="329"/>
        <end position="367"/>
    </location>
</feature>